<evidence type="ECO:0000256" key="2">
    <source>
        <dbReference type="ARBA" id="ARBA00023002"/>
    </source>
</evidence>
<dbReference type="Proteomes" id="UP000245609">
    <property type="component" value="Unassembled WGS sequence"/>
</dbReference>
<dbReference type="PROSITE" id="PS00070">
    <property type="entry name" value="ALDEHYDE_DEHYDR_CYS"/>
    <property type="match status" value="1"/>
</dbReference>
<keyword evidence="7" id="KW-1185">Reference proteome</keyword>
<dbReference type="Gene3D" id="3.40.605.10">
    <property type="entry name" value="Aldehyde Dehydrogenase, Chain A, domain 1"/>
    <property type="match status" value="1"/>
</dbReference>
<protein>
    <recommendedName>
        <fullName evidence="5">Aldehyde dehydrogenase domain-containing protein</fullName>
    </recommendedName>
</protein>
<evidence type="ECO:0000256" key="1">
    <source>
        <dbReference type="ARBA" id="ARBA00009986"/>
    </source>
</evidence>
<organism evidence="6 7">
    <name type="scientific">Smittium megazygosporum</name>
    <dbReference type="NCBI Taxonomy" id="133381"/>
    <lineage>
        <taxon>Eukaryota</taxon>
        <taxon>Fungi</taxon>
        <taxon>Fungi incertae sedis</taxon>
        <taxon>Zoopagomycota</taxon>
        <taxon>Kickxellomycotina</taxon>
        <taxon>Harpellomycetes</taxon>
        <taxon>Harpellales</taxon>
        <taxon>Legeriomycetaceae</taxon>
        <taxon>Smittium</taxon>
    </lineage>
</organism>
<dbReference type="Pfam" id="PF00171">
    <property type="entry name" value="Aldedh"/>
    <property type="match status" value="1"/>
</dbReference>
<dbReference type="AlphaFoldDB" id="A0A2T9ZFK9"/>
<dbReference type="InterPro" id="IPR016163">
    <property type="entry name" value="Ald_DH_C"/>
</dbReference>
<keyword evidence="2 4" id="KW-0560">Oxidoreductase</keyword>
<feature type="domain" description="Aldehyde dehydrogenase" evidence="5">
    <location>
        <begin position="18"/>
        <end position="486"/>
    </location>
</feature>
<evidence type="ECO:0000256" key="3">
    <source>
        <dbReference type="PROSITE-ProRule" id="PRU10007"/>
    </source>
</evidence>
<dbReference type="GO" id="GO:0016620">
    <property type="term" value="F:oxidoreductase activity, acting on the aldehyde or oxo group of donors, NAD or NADP as acceptor"/>
    <property type="evidence" value="ECO:0007669"/>
    <property type="project" value="InterPro"/>
</dbReference>
<dbReference type="PANTHER" id="PTHR11699">
    <property type="entry name" value="ALDEHYDE DEHYDROGENASE-RELATED"/>
    <property type="match status" value="1"/>
</dbReference>
<comment type="caution">
    <text evidence="6">The sequence shown here is derived from an EMBL/GenBank/DDBJ whole genome shotgun (WGS) entry which is preliminary data.</text>
</comment>
<dbReference type="InterPro" id="IPR029510">
    <property type="entry name" value="Ald_DH_CS_GLU"/>
</dbReference>
<dbReference type="PROSITE" id="PS00687">
    <property type="entry name" value="ALDEHYDE_DEHYDR_GLU"/>
    <property type="match status" value="1"/>
</dbReference>
<gene>
    <name evidence="6" type="ORF">BB560_002159</name>
</gene>
<comment type="similarity">
    <text evidence="1 4">Belongs to the aldehyde dehydrogenase family.</text>
</comment>
<dbReference type="FunFam" id="3.40.605.10:FF:000007">
    <property type="entry name" value="NAD/NADP-dependent betaine aldehyde dehydrogenase"/>
    <property type="match status" value="1"/>
</dbReference>
<dbReference type="STRING" id="133381.A0A2T9ZFK9"/>
<dbReference type="InterPro" id="IPR016160">
    <property type="entry name" value="Ald_DH_CS_CYS"/>
</dbReference>
<evidence type="ECO:0000256" key="4">
    <source>
        <dbReference type="RuleBase" id="RU003345"/>
    </source>
</evidence>
<proteinExistence type="inferred from homology"/>
<dbReference type="InterPro" id="IPR015590">
    <property type="entry name" value="Aldehyde_DH_dom"/>
</dbReference>
<evidence type="ECO:0000259" key="5">
    <source>
        <dbReference type="Pfam" id="PF00171"/>
    </source>
</evidence>
<evidence type="ECO:0000313" key="7">
    <source>
        <dbReference type="Proteomes" id="UP000245609"/>
    </source>
</evidence>
<dbReference type="InterPro" id="IPR016162">
    <property type="entry name" value="Ald_DH_N"/>
</dbReference>
<feature type="active site" evidence="3">
    <location>
        <position position="260"/>
    </location>
</feature>
<accession>A0A2T9ZFK9</accession>
<dbReference type="SUPFAM" id="SSF53720">
    <property type="entry name" value="ALDH-like"/>
    <property type="match status" value="1"/>
</dbReference>
<evidence type="ECO:0000313" key="6">
    <source>
        <dbReference type="EMBL" id="PVV03366.1"/>
    </source>
</evidence>
<sequence length="490" mass="52496">MTISILSHPNSMYINGEWVTGSGSKESNIIDPTTGNTIVSVTDGTAKEANAAVEAARKAFDEGPWYNGYTGMQRRDALLGIARVILENKEKIALLESLNTGKPIANSTFEAMHGAEVFKYFAGLADKQTGKHHSPNHDQSVDAYTVVEALGVVGLITAFNFPFILAIWKIAPALAAGNTVILKPSPQTPLSSLYLAQLCHENNILPPGVLNVVPGGIEAGSSIVNHPWVDAISFTGSVGGGKAVYKASAMSENLKHVTLELGGKSPNVIMGDADIEAAAKHAAAAAFINTGQTCCAGTKIYVHKDIHEKFTDTLVAIAKGMADKLTNDVRTSSIGPLIDQNQLTRVEGFVNRAVQNNEAEVLVGGERWGTTGFYYKPTVLKAKTIQAEVVCEEIFGPVVTILPPFENLDDVIQQESSSQFGLACGIYTNDAKAINKFVKKMRAGSVWVNCFNVLMPYMPFGGFKNSGIGRELGEEAIKEFIVQKSVVSKF</sequence>
<dbReference type="InterPro" id="IPR016161">
    <property type="entry name" value="Ald_DH/histidinol_DH"/>
</dbReference>
<reference evidence="6 7" key="1">
    <citation type="journal article" date="2018" name="MBio">
        <title>Comparative Genomics Reveals the Core Gene Toolbox for the Fungus-Insect Symbiosis.</title>
        <authorList>
            <person name="Wang Y."/>
            <person name="Stata M."/>
            <person name="Wang W."/>
            <person name="Stajich J.E."/>
            <person name="White M.M."/>
            <person name="Moncalvo J.M."/>
        </authorList>
    </citation>
    <scope>NUCLEOTIDE SEQUENCE [LARGE SCALE GENOMIC DNA]</scope>
    <source>
        <strain evidence="6 7">SC-DP-2</strain>
    </source>
</reference>
<name>A0A2T9ZFK9_9FUNG</name>
<dbReference type="OrthoDB" id="310895at2759"/>
<dbReference type="Gene3D" id="3.40.309.10">
    <property type="entry name" value="Aldehyde Dehydrogenase, Chain A, domain 2"/>
    <property type="match status" value="1"/>
</dbReference>
<dbReference type="EMBL" id="MBFS01000243">
    <property type="protein sequence ID" value="PVV03366.1"/>
    <property type="molecule type" value="Genomic_DNA"/>
</dbReference>